<comment type="caution">
    <text evidence="3">The sequence shown here is derived from an EMBL/GenBank/DDBJ whole genome shotgun (WGS) entry which is preliminary data.</text>
</comment>
<organism evidence="3 4">
    <name type="scientific">Streptomyces macrolidinus</name>
    <dbReference type="NCBI Taxonomy" id="2952607"/>
    <lineage>
        <taxon>Bacteria</taxon>
        <taxon>Bacillati</taxon>
        <taxon>Actinomycetota</taxon>
        <taxon>Actinomycetes</taxon>
        <taxon>Kitasatosporales</taxon>
        <taxon>Streptomycetaceae</taxon>
        <taxon>Streptomyces</taxon>
    </lineage>
</organism>
<name>A0ABT0ZIM1_9ACTN</name>
<feature type="region of interest" description="Disordered" evidence="1">
    <location>
        <begin position="1"/>
        <end position="69"/>
    </location>
</feature>
<sequence>MTTPKTPGKRPATTKTGTSRPAAKATRTPRTPRSGTQPVAKAERAPRSSPTQPVAASPKTDPGGHTITLTVPTLGEAATRALNAATTPVATARRLLPVKGGLPLYTGLGVLTVASVIEWPVALGIGVGYAVLRAHGHLVQRPARER</sequence>
<gene>
    <name evidence="3" type="ORF">NGF19_21825</name>
</gene>
<evidence type="ECO:0000256" key="2">
    <source>
        <dbReference type="SAM" id="Phobius"/>
    </source>
</evidence>
<protein>
    <submittedName>
        <fullName evidence="3">Uncharacterized protein</fullName>
    </submittedName>
</protein>
<reference evidence="3 4" key="1">
    <citation type="submission" date="2022-05" db="EMBL/GenBank/DDBJ databases">
        <title>Streptomyces sp. nov. RY43-2 isolated from soil of a peat swamp forest.</title>
        <authorList>
            <person name="Kanchanasin P."/>
            <person name="Tanasupawat S."/>
            <person name="Phongsopitanun W."/>
        </authorList>
    </citation>
    <scope>NUCLEOTIDE SEQUENCE [LARGE SCALE GENOMIC DNA]</scope>
    <source>
        <strain evidence="3 4">RY43-2</strain>
    </source>
</reference>
<evidence type="ECO:0000313" key="4">
    <source>
        <dbReference type="Proteomes" id="UP001523219"/>
    </source>
</evidence>
<feature type="compositionally biased region" description="Polar residues" evidence="1">
    <location>
        <begin position="28"/>
        <end position="37"/>
    </location>
</feature>
<dbReference type="Proteomes" id="UP001523219">
    <property type="component" value="Unassembled WGS sequence"/>
</dbReference>
<accession>A0ABT0ZIM1</accession>
<evidence type="ECO:0000256" key="1">
    <source>
        <dbReference type="SAM" id="MobiDB-lite"/>
    </source>
</evidence>
<evidence type="ECO:0000313" key="3">
    <source>
        <dbReference type="EMBL" id="MCN9243390.1"/>
    </source>
</evidence>
<dbReference type="RefSeq" id="WP_252426765.1">
    <property type="nucleotide sequence ID" value="NZ_JAMWMR010000021.1"/>
</dbReference>
<keyword evidence="2" id="KW-1133">Transmembrane helix</keyword>
<keyword evidence="2" id="KW-0812">Transmembrane</keyword>
<keyword evidence="4" id="KW-1185">Reference proteome</keyword>
<dbReference type="EMBL" id="JAMWMR010000021">
    <property type="protein sequence ID" value="MCN9243390.1"/>
    <property type="molecule type" value="Genomic_DNA"/>
</dbReference>
<proteinExistence type="predicted"/>
<feature type="transmembrane region" description="Helical" evidence="2">
    <location>
        <begin position="104"/>
        <end position="132"/>
    </location>
</feature>
<keyword evidence="2" id="KW-0472">Membrane</keyword>